<keyword evidence="4" id="KW-0396">Initiation factor</keyword>
<organism evidence="10 11">
    <name type="scientific">Phaedon cochleariae</name>
    <name type="common">Mustard beetle</name>
    <dbReference type="NCBI Taxonomy" id="80249"/>
    <lineage>
        <taxon>Eukaryota</taxon>
        <taxon>Metazoa</taxon>
        <taxon>Ecdysozoa</taxon>
        <taxon>Arthropoda</taxon>
        <taxon>Hexapoda</taxon>
        <taxon>Insecta</taxon>
        <taxon>Pterygota</taxon>
        <taxon>Neoptera</taxon>
        <taxon>Endopterygota</taxon>
        <taxon>Coleoptera</taxon>
        <taxon>Polyphaga</taxon>
        <taxon>Cucujiformia</taxon>
        <taxon>Chrysomeloidea</taxon>
        <taxon>Chrysomelidae</taxon>
        <taxon>Chrysomelinae</taxon>
        <taxon>Chrysomelini</taxon>
        <taxon>Phaedon</taxon>
    </lineage>
</organism>
<dbReference type="EMBL" id="OU896712">
    <property type="protein sequence ID" value="CAG9822559.1"/>
    <property type="molecule type" value="Genomic_DNA"/>
</dbReference>
<protein>
    <recommendedName>
        <fullName evidence="6">Translation initiation factor eIF2B subunit beta</fullName>
    </recommendedName>
    <alternativeName>
        <fullName evidence="7">eIF2B GDP-GTP exchange factor subunit beta</fullName>
    </alternativeName>
</protein>
<dbReference type="GO" id="GO:0005085">
    <property type="term" value="F:guanyl-nucleotide exchange factor activity"/>
    <property type="evidence" value="ECO:0007669"/>
    <property type="project" value="TreeGrafter"/>
</dbReference>
<evidence type="ECO:0000256" key="7">
    <source>
        <dbReference type="ARBA" id="ARBA00044228"/>
    </source>
</evidence>
<dbReference type="InterPro" id="IPR000649">
    <property type="entry name" value="IF-2B-related"/>
</dbReference>
<dbReference type="InterPro" id="IPR042529">
    <property type="entry name" value="IF_2B-like_C"/>
</dbReference>
<evidence type="ECO:0000256" key="4">
    <source>
        <dbReference type="ARBA" id="ARBA00022540"/>
    </source>
</evidence>
<dbReference type="InterPro" id="IPR051855">
    <property type="entry name" value="eIF2B_beta_subunit"/>
</dbReference>
<sequence length="345" mass="38327">MHDKENLSDVSKLVSDIKHKNILSSLDIALRSEDLLKELISQGQWKSARELMNLVKIRIQYIKENLPHEATAANVMRHVLKVIREEYECESKRKVEGQSLHQLVTAHPADVLDYSESLINLKTSLIDHLTEYKVELESSGENIAAQASEHIHMDEIILTVGKSDTVEKFLKSAAKVRAFKVVVVEAAPLYYGHKMAVSLAKSNIQTTVISDAAVFAMMSRVNKVIIGTHTVLANGGLRAASGIHAVALAAKHYSVPVMVLSHMYKFTPLYVGSHNQEAFNICASPANVIPYSAGKILNSIQVFNPVFDYVPPELVTLLISHQGGNAPSYVYRLLSELYHQDDYDI</sequence>
<dbReference type="OrthoDB" id="269919at2759"/>
<comment type="subcellular location">
    <subcellularLocation>
        <location evidence="1">Cytoplasm</location>
        <location evidence="1">Cytosol</location>
    </subcellularLocation>
</comment>
<evidence type="ECO:0000256" key="1">
    <source>
        <dbReference type="ARBA" id="ARBA00004514"/>
    </source>
</evidence>
<reference evidence="10" key="1">
    <citation type="submission" date="2022-01" db="EMBL/GenBank/DDBJ databases">
        <authorList>
            <person name="King R."/>
        </authorList>
    </citation>
    <scope>NUCLEOTIDE SEQUENCE</scope>
</reference>
<dbReference type="FunFam" id="3.40.50.10470:FF:000009">
    <property type="entry name" value="Translation initiation factor eIF2B subunit"/>
    <property type="match status" value="1"/>
</dbReference>
<dbReference type="Gene3D" id="3.40.50.10470">
    <property type="entry name" value="Translation initiation factor eif-2b, domain 2"/>
    <property type="match status" value="1"/>
</dbReference>
<dbReference type="GO" id="GO:0003743">
    <property type="term" value="F:translation initiation factor activity"/>
    <property type="evidence" value="ECO:0007669"/>
    <property type="project" value="UniProtKB-KW"/>
</dbReference>
<keyword evidence="11" id="KW-1185">Reference proteome</keyword>
<evidence type="ECO:0000256" key="9">
    <source>
        <dbReference type="RuleBase" id="RU003814"/>
    </source>
</evidence>
<accession>A0A9N9SH16</accession>
<dbReference type="GO" id="GO:0005851">
    <property type="term" value="C:eukaryotic translation initiation factor 2B complex"/>
    <property type="evidence" value="ECO:0007669"/>
    <property type="project" value="TreeGrafter"/>
</dbReference>
<dbReference type="GO" id="GO:0005829">
    <property type="term" value="C:cytosol"/>
    <property type="evidence" value="ECO:0007669"/>
    <property type="project" value="UniProtKB-SubCell"/>
</dbReference>
<gene>
    <name evidence="10" type="ORF">PHAECO_LOCUS10566</name>
</gene>
<dbReference type="InterPro" id="IPR037171">
    <property type="entry name" value="NagB/RpiA_transferase-like"/>
</dbReference>
<reference evidence="10" key="2">
    <citation type="submission" date="2022-10" db="EMBL/GenBank/DDBJ databases">
        <authorList>
            <consortium name="ENA_rothamsted_submissions"/>
            <consortium name="culmorum"/>
            <person name="King R."/>
        </authorList>
    </citation>
    <scope>NUCLEOTIDE SEQUENCE</scope>
</reference>
<dbReference type="Proteomes" id="UP001153737">
    <property type="component" value="Chromosome 6"/>
</dbReference>
<evidence type="ECO:0000256" key="6">
    <source>
        <dbReference type="ARBA" id="ARBA00044122"/>
    </source>
</evidence>
<keyword evidence="3" id="KW-0963">Cytoplasm</keyword>
<evidence type="ECO:0000256" key="5">
    <source>
        <dbReference type="ARBA" id="ARBA00022917"/>
    </source>
</evidence>
<evidence type="ECO:0000313" key="11">
    <source>
        <dbReference type="Proteomes" id="UP001153737"/>
    </source>
</evidence>
<evidence type="ECO:0000256" key="3">
    <source>
        <dbReference type="ARBA" id="ARBA00022490"/>
    </source>
</evidence>
<proteinExistence type="inferred from homology"/>
<comment type="similarity">
    <text evidence="2 9">Belongs to the eIF-2B alpha/beta/delta subunits family.</text>
</comment>
<evidence type="ECO:0000256" key="8">
    <source>
        <dbReference type="ARBA" id="ARBA00046432"/>
    </source>
</evidence>
<evidence type="ECO:0000313" key="10">
    <source>
        <dbReference type="EMBL" id="CAG9822559.1"/>
    </source>
</evidence>
<keyword evidence="5" id="KW-0648">Protein biosynthesis</keyword>
<dbReference type="SUPFAM" id="SSF100950">
    <property type="entry name" value="NagB/RpiA/CoA transferase-like"/>
    <property type="match status" value="1"/>
</dbReference>
<dbReference type="Pfam" id="PF01008">
    <property type="entry name" value="IF-2B"/>
    <property type="match status" value="1"/>
</dbReference>
<comment type="subunit">
    <text evidence="8">Component of the translation initiation factor 2B (eIF2B) complex which is a heterodecamer of two sets of five different subunits: alpha, beta, gamma, delta and epsilon. Subunits alpha, beta and delta comprise a regulatory subcomplex and subunits epsilon and gamma comprise a catalytic subcomplex. Within the complex, the hexameric regulatory complex resides at the center, with the two heterodimeric catalytic subcomplexes bound on opposite sides.</text>
</comment>
<evidence type="ECO:0000256" key="2">
    <source>
        <dbReference type="ARBA" id="ARBA00007251"/>
    </source>
</evidence>
<dbReference type="PANTHER" id="PTHR45859:SF1">
    <property type="entry name" value="TRANSLATION INITIATION FACTOR EIF-2B SUBUNIT BETA"/>
    <property type="match status" value="1"/>
</dbReference>
<dbReference type="PANTHER" id="PTHR45859">
    <property type="entry name" value="TRANSLATION INITIATION FACTOR EIF-2B SUBUNIT BETA"/>
    <property type="match status" value="1"/>
</dbReference>
<dbReference type="AlphaFoldDB" id="A0A9N9SH16"/>
<name>A0A9N9SH16_PHACE</name>